<accession>A0A4P7IF59</accession>
<keyword evidence="2" id="KW-1185">Reference proteome</keyword>
<dbReference type="EMBL" id="CP038436">
    <property type="protein sequence ID" value="QBX55894.1"/>
    <property type="molecule type" value="Genomic_DNA"/>
</dbReference>
<evidence type="ECO:0000313" key="1">
    <source>
        <dbReference type="EMBL" id="QBX55894.1"/>
    </source>
</evidence>
<organism evidence="1 2">
    <name type="scientific">Nocardioides seonyuensis</name>
    <dbReference type="NCBI Taxonomy" id="2518371"/>
    <lineage>
        <taxon>Bacteria</taxon>
        <taxon>Bacillati</taxon>
        <taxon>Actinomycetota</taxon>
        <taxon>Actinomycetes</taxon>
        <taxon>Propionibacteriales</taxon>
        <taxon>Nocardioidaceae</taxon>
        <taxon>Nocardioides</taxon>
    </lineage>
</organism>
<dbReference type="AlphaFoldDB" id="A0A4P7IF59"/>
<dbReference type="InterPro" id="IPR025101">
    <property type="entry name" value="DUF4012"/>
</dbReference>
<protein>
    <submittedName>
        <fullName evidence="1">DUF4012 domain-containing protein</fullName>
    </submittedName>
</protein>
<reference evidence="1 2" key="1">
    <citation type="submission" date="2019-03" db="EMBL/GenBank/DDBJ databases">
        <title>Three New Species of Nocardioides, Nocardioides euryhalodurans sp. nov., Nocardioides seonyuensis sp. nov. and Nocardioides eburneoflavus sp. nov. Iolated from Soil.</title>
        <authorList>
            <person name="Roh S.G."/>
            <person name="Lee C."/>
            <person name="Kim M.-K."/>
            <person name="Kim S.B."/>
        </authorList>
    </citation>
    <scope>NUCLEOTIDE SEQUENCE [LARGE SCALE GENOMIC DNA]</scope>
    <source>
        <strain evidence="1 2">MMS17-SY207-3</strain>
    </source>
</reference>
<dbReference type="OrthoDB" id="3203519at2"/>
<sequence length="625" mass="68468">MPRSRSDKRRRVWPLLLLAAVVVVVALALLALPFRDAPAHAEAAKTELQSASEALSAGDHEAAGVAVARARDEVDELQGSVQGIGGDAWAWVPVAAGPVRDVRRLGNALDDLTAAAELGVEMWPEVTGRTSTLIDDGNVDLPTLDRTLDRVGEIEERFVSANDELAGVADERVFVGDRLAQARDEAHEKLEPLMDDLASVRPLLDVLPSLLGAEEERQYLIAMLNPAEMMASGGTPQSFATMSFEDGRVDLSDSVDYETAPGTFVPRFWQKVEGNPFHRGRLRMGTATMAPDWRVSGNELANAWRSLRNRPMSGVIAIDTIALSRLIDLTGPIELPPLGRLTGDTLVEALGRSYDRFPDKQVRKGFNRRLVPIFRERLLSSGSWVEKGEVLADAADGRHFAVYLRNAEAQGVIHDLGLSGALSDTDRDYLGVFTQNAVPSKADYWQDRAVHSEVELAEDGSARVRLRVEIHNDSPPYAQPGVDPRSGYWTRWNTLSVMTMLPKGASIVSRSVDGEPVRRAQNDFFGRTYQRQKIVFEPQQTRTLEVVYDVPAAAEVGADGSLAYGLDLDPQGMVRPQAVRVDVTFPRGFEVGDLPDGWRSRAPRQASYVTKGLTTSESFEVVASP</sequence>
<dbReference type="Proteomes" id="UP000294853">
    <property type="component" value="Chromosome"/>
</dbReference>
<dbReference type="KEGG" id="nsn:EXE58_10765"/>
<evidence type="ECO:0000313" key="2">
    <source>
        <dbReference type="Proteomes" id="UP000294853"/>
    </source>
</evidence>
<proteinExistence type="predicted"/>
<dbReference type="Pfam" id="PF13196">
    <property type="entry name" value="DUF4012"/>
    <property type="match status" value="1"/>
</dbReference>
<dbReference type="RefSeq" id="WP_135267885.1">
    <property type="nucleotide sequence ID" value="NZ_CP038436.1"/>
</dbReference>
<gene>
    <name evidence="1" type="ORF">EXE58_10765</name>
</gene>
<name>A0A4P7IF59_9ACTN</name>